<feature type="region of interest" description="Disordered" evidence="6">
    <location>
        <begin position="191"/>
        <end position="251"/>
    </location>
</feature>
<dbReference type="GO" id="GO:0005874">
    <property type="term" value="C:microtubule"/>
    <property type="evidence" value="ECO:0007669"/>
    <property type="project" value="InterPro"/>
</dbReference>
<dbReference type="FunFam" id="3.40.630.30:FF:000060">
    <property type="entry name" value="Alpha-tubulin N-acetyltransferase 1"/>
    <property type="match status" value="1"/>
</dbReference>
<dbReference type="GO" id="GO:0019799">
    <property type="term" value="F:tubulin N-acetyltransferase activity"/>
    <property type="evidence" value="ECO:0007669"/>
    <property type="project" value="UniProtKB-UniRule"/>
</dbReference>
<dbReference type="InterPro" id="IPR038746">
    <property type="entry name" value="Atat"/>
</dbReference>
<dbReference type="PANTHER" id="PTHR12327:SF0">
    <property type="entry name" value="ALPHA-TUBULIN N-ACETYLTRANSFERASE 1"/>
    <property type="match status" value="1"/>
</dbReference>
<protein>
    <recommendedName>
        <fullName evidence="4 5">Alpha-tubulin N-acetyltransferase</fullName>
        <shortName evidence="5">Alpha-TAT</shortName>
        <shortName evidence="5">TAT</shortName>
        <ecNumber evidence="4 5">2.3.1.108</ecNumber>
    </recommendedName>
    <alternativeName>
        <fullName evidence="5">Acetyltransferase mec-17 homolog</fullName>
    </alternativeName>
</protein>
<feature type="region of interest" description="Disordered" evidence="6">
    <location>
        <begin position="415"/>
        <end position="440"/>
    </location>
</feature>
<dbReference type="Pfam" id="PF05301">
    <property type="entry name" value="Acetyltransf_16"/>
    <property type="match status" value="1"/>
</dbReference>
<evidence type="ECO:0000256" key="6">
    <source>
        <dbReference type="SAM" id="MobiDB-lite"/>
    </source>
</evidence>
<reference evidence="9" key="1">
    <citation type="submission" date="2025-08" db="UniProtKB">
        <authorList>
            <consortium name="RefSeq"/>
        </authorList>
    </citation>
    <scope>IDENTIFICATION</scope>
    <source>
        <tissue evidence="9">Gonads</tissue>
    </source>
</reference>
<organism evidence="8 9">
    <name type="scientific">Lingula anatina</name>
    <name type="common">Brachiopod</name>
    <name type="synonym">Lingula unguis</name>
    <dbReference type="NCBI Taxonomy" id="7574"/>
    <lineage>
        <taxon>Eukaryota</taxon>
        <taxon>Metazoa</taxon>
        <taxon>Spiralia</taxon>
        <taxon>Lophotrochozoa</taxon>
        <taxon>Brachiopoda</taxon>
        <taxon>Linguliformea</taxon>
        <taxon>Lingulata</taxon>
        <taxon>Lingulida</taxon>
        <taxon>Linguloidea</taxon>
        <taxon>Lingulidae</taxon>
        <taxon>Lingula</taxon>
    </lineage>
</organism>
<feature type="binding site" evidence="5">
    <location>
        <begin position="119"/>
        <end position="132"/>
    </location>
    <ligand>
        <name>acetyl-CoA</name>
        <dbReference type="ChEBI" id="CHEBI:57288"/>
    </ligand>
</feature>
<proteinExistence type="inferred from homology"/>
<evidence type="ECO:0000259" key="7">
    <source>
        <dbReference type="PROSITE" id="PS51730"/>
    </source>
</evidence>
<dbReference type="GeneID" id="106173555"/>
<dbReference type="Proteomes" id="UP000085678">
    <property type="component" value="Unplaced"/>
</dbReference>
<dbReference type="EC" id="2.3.1.108" evidence="4 5"/>
<keyword evidence="1 5" id="KW-0808">Transferase</keyword>
<dbReference type="Gene3D" id="3.40.630.30">
    <property type="match status" value="1"/>
</dbReference>
<evidence type="ECO:0000256" key="2">
    <source>
        <dbReference type="ARBA" id="ARBA00023315"/>
    </source>
</evidence>
<feature type="compositionally biased region" description="Gly residues" evidence="6">
    <location>
        <begin position="339"/>
        <end position="361"/>
    </location>
</feature>
<dbReference type="GO" id="GO:0048666">
    <property type="term" value="P:neuron development"/>
    <property type="evidence" value="ECO:0007669"/>
    <property type="project" value="UniProtKB-UniRule"/>
</dbReference>
<dbReference type="CDD" id="cd04301">
    <property type="entry name" value="NAT_SF"/>
    <property type="match status" value="1"/>
</dbReference>
<feature type="compositionally biased region" description="Polar residues" evidence="6">
    <location>
        <begin position="415"/>
        <end position="432"/>
    </location>
</feature>
<dbReference type="HAMAP" id="MF_03130">
    <property type="entry name" value="mec17"/>
    <property type="match status" value="1"/>
</dbReference>
<keyword evidence="2 5" id="KW-0012">Acyltransferase</keyword>
<feature type="compositionally biased region" description="Basic and acidic residues" evidence="6">
    <location>
        <begin position="191"/>
        <end position="200"/>
    </location>
</feature>
<comment type="function">
    <text evidence="5">Specifically acetylates 'Lys-40' in alpha-tubulin on the lumenal side of microtubules. Promotes microtubule destabilization and accelerates microtubule dynamics; this activity may be independent of acetylation activity. Acetylates alpha-tubulin with a slow enzymatic rate, due to a catalytic site that is not optimized for acetyl transfer. Enters the microtubule through each end and diffuses quickly throughout the lumen of microtubules. Acetylates only long/old microtubules because of its slow acetylation rate since it does not have time to act on dynamically unstable microtubules before the enzyme is released.</text>
</comment>
<dbReference type="InterPro" id="IPR007965">
    <property type="entry name" value="GNAT_ATAT"/>
</dbReference>
<sequence length="469" mass="51456">MEFPFNINQLLGDEITLLHGRIKPHNKIRDSYHQYRDQLCKVIDKLGIASAKAQGLHGAITSASKLEFSDHNLYVMKDAEGTEGKGSAVGFIKVGYKKLFVYDSHHNQHEMAPLCVLDFYVHESRQRMGCGKKLFEHMLKAEHIKPQHLAIDRPSHKFQSFLHKHYNMKAAIPQVNNFMVFEGFFRDRPPEPERKRDFHGRPPLHPYSRSRSGKNRGHMYEEQSTHSAPAASTSGRQSSLSNSNVPLTPLEKERDLLKDILVPRSGSREQLAQYGSQPNLTRSNSLTLELDNLSLSATHAMGAQASRYSRYTNDGNPTREERRATPAKNQQQTTLQQGQGHGSVPGLGSLTGLGQGPGPGQSSGARVTPVENAGGSSPPLLKRGGPTGVSGALHTHQDYLSRGGHLKLSPAATAPTQVVSPAAGSETNTSTPPRAAKPLSMATTWNIFGVPQASQSPASAKKWSHTKLW</sequence>
<feature type="site" description="Crucial for catalytic activity" evidence="5">
    <location>
        <position position="54"/>
    </location>
</feature>
<name>A0A1S3JJ74_LINAN</name>
<evidence type="ECO:0000256" key="4">
    <source>
        <dbReference type="ARBA" id="ARBA00066570"/>
    </source>
</evidence>
<dbReference type="InParanoid" id="A0A1S3JJ74"/>
<dbReference type="OrthoDB" id="447510at2759"/>
<feature type="binding site" evidence="5">
    <location>
        <begin position="155"/>
        <end position="164"/>
    </location>
    <ligand>
        <name>acetyl-CoA</name>
        <dbReference type="ChEBI" id="CHEBI:57288"/>
    </ligand>
</feature>
<gene>
    <name evidence="9" type="primary">LOC106173555</name>
</gene>
<dbReference type="RefSeq" id="XP_013410176.1">
    <property type="nucleotide sequence ID" value="XM_013554722.1"/>
</dbReference>
<evidence type="ECO:0000256" key="3">
    <source>
        <dbReference type="ARBA" id="ARBA00051998"/>
    </source>
</evidence>
<feature type="compositionally biased region" description="Polar residues" evidence="6">
    <location>
        <begin position="225"/>
        <end position="246"/>
    </location>
</feature>
<accession>A0A1S3JJ74</accession>
<dbReference type="AlphaFoldDB" id="A0A1S3JJ74"/>
<comment type="similarity">
    <text evidence="5">Belongs to the acetyltransferase ATAT1 family.</text>
</comment>
<feature type="region of interest" description="Disordered" evidence="6">
    <location>
        <begin position="304"/>
        <end position="394"/>
    </location>
</feature>
<evidence type="ECO:0000313" key="8">
    <source>
        <dbReference type="Proteomes" id="UP000085678"/>
    </source>
</evidence>
<evidence type="ECO:0000313" key="9">
    <source>
        <dbReference type="RefSeq" id="XP_013410176.1"/>
    </source>
</evidence>
<dbReference type="PANTHER" id="PTHR12327">
    <property type="entry name" value="ALPHA-TUBULIN N-ACETYLTRANSFERASE 1"/>
    <property type="match status" value="1"/>
</dbReference>
<dbReference type="GO" id="GO:0070507">
    <property type="term" value="P:regulation of microtubule cytoskeleton organization"/>
    <property type="evidence" value="ECO:0007669"/>
    <property type="project" value="UniProtKB-UniRule"/>
</dbReference>
<feature type="domain" description="N-acetyltransferase" evidence="7">
    <location>
        <begin position="1"/>
        <end position="185"/>
    </location>
</feature>
<evidence type="ECO:0000256" key="1">
    <source>
        <dbReference type="ARBA" id="ARBA00022679"/>
    </source>
</evidence>
<evidence type="ECO:0000256" key="5">
    <source>
        <dbReference type="HAMAP-Rule" id="MF_03130"/>
    </source>
</evidence>
<comment type="catalytic activity">
    <reaction evidence="3 5">
        <text>L-lysyl-[alpha-tubulin] + acetyl-CoA = N(6)-acetyl-L-lysyl-[alpha-tubulin] + CoA + H(+)</text>
        <dbReference type="Rhea" id="RHEA:15277"/>
        <dbReference type="Rhea" id="RHEA-COMP:11278"/>
        <dbReference type="Rhea" id="RHEA-COMP:11279"/>
        <dbReference type="ChEBI" id="CHEBI:15378"/>
        <dbReference type="ChEBI" id="CHEBI:29969"/>
        <dbReference type="ChEBI" id="CHEBI:57287"/>
        <dbReference type="ChEBI" id="CHEBI:57288"/>
        <dbReference type="ChEBI" id="CHEBI:61930"/>
        <dbReference type="EC" id="2.3.1.108"/>
    </reaction>
</comment>
<dbReference type="PROSITE" id="PS51730">
    <property type="entry name" value="GNAT_ATAT"/>
    <property type="match status" value="1"/>
</dbReference>
<feature type="compositionally biased region" description="Polar residues" evidence="6">
    <location>
        <begin position="306"/>
        <end position="316"/>
    </location>
</feature>
<dbReference type="KEGG" id="lak:106173555"/>
<keyword evidence="8" id="KW-1185">Reference proteome</keyword>